<dbReference type="OrthoDB" id="5421344at2"/>
<dbReference type="Proteomes" id="UP000000483">
    <property type="component" value="Chromosome"/>
</dbReference>
<evidence type="ECO:0000313" key="3">
    <source>
        <dbReference type="EMBL" id="AEB10210.1"/>
    </source>
</evidence>
<dbReference type="RefSeq" id="WP_013707319.1">
    <property type="nucleotide sequence ID" value="NC_015388.1"/>
</dbReference>
<gene>
    <name evidence="3" type="ordered locus">Desac_2389</name>
</gene>
<keyword evidence="1" id="KW-0597">Phosphoprotein</keyword>
<evidence type="ECO:0000313" key="4">
    <source>
        <dbReference type="Proteomes" id="UP000000483"/>
    </source>
</evidence>
<reference evidence="3 4" key="1">
    <citation type="journal article" date="2011" name="Stand. Genomic Sci.">
        <title>Complete genome sequence of the acetate-degrading sulfate reducer Desulfobacca acetoxidans type strain (ASRB2).</title>
        <authorList>
            <person name="Goker M."/>
            <person name="Teshima H."/>
            <person name="Lapidus A."/>
            <person name="Nolan M."/>
            <person name="Lucas S."/>
            <person name="Hammon N."/>
            <person name="Deshpande S."/>
            <person name="Cheng J.F."/>
            <person name="Tapia R."/>
            <person name="Han C."/>
            <person name="Goodwin L."/>
            <person name="Pitluck S."/>
            <person name="Huntemann M."/>
            <person name="Liolios K."/>
            <person name="Ivanova N."/>
            <person name="Pagani I."/>
            <person name="Mavromatis K."/>
            <person name="Ovchinikova G."/>
            <person name="Pati A."/>
            <person name="Chen A."/>
            <person name="Palaniappan K."/>
            <person name="Land M."/>
            <person name="Hauser L."/>
            <person name="Brambilla E.M."/>
            <person name="Rohde M."/>
            <person name="Spring S."/>
            <person name="Detter J.C."/>
            <person name="Woyke T."/>
            <person name="Bristow J."/>
            <person name="Eisen J.A."/>
            <person name="Markowitz V."/>
            <person name="Hugenholtz P."/>
            <person name="Kyrpides N.C."/>
            <person name="Klenk H.P."/>
        </authorList>
    </citation>
    <scope>NUCLEOTIDE SEQUENCE [LARGE SCALE GENOMIC DNA]</scope>
    <source>
        <strain evidence="4">ATCC 700848 / DSM 11109 / ASRB2</strain>
    </source>
</reference>
<dbReference type="AlphaFoldDB" id="F2NFU1"/>
<evidence type="ECO:0000256" key="1">
    <source>
        <dbReference type="PROSITE-ProRule" id="PRU00169"/>
    </source>
</evidence>
<dbReference type="InterPro" id="IPR001789">
    <property type="entry name" value="Sig_transdc_resp-reg_receiver"/>
</dbReference>
<protein>
    <submittedName>
        <fullName evidence="3">Response regulator receiver</fullName>
    </submittedName>
</protein>
<evidence type="ECO:0000259" key="2">
    <source>
        <dbReference type="PROSITE" id="PS50110"/>
    </source>
</evidence>
<dbReference type="eggNOG" id="COG0784">
    <property type="taxonomic scope" value="Bacteria"/>
</dbReference>
<dbReference type="Gene3D" id="3.40.50.2300">
    <property type="match status" value="1"/>
</dbReference>
<sequence length="125" mass="14240">MSETATHILIADRNRHVRDLLRRELAMEGHRVSVARDAREILALLATGETPDILILDPETPYVAEFKLIEEIHRLYPAVLILIHAFQPENFHDLDISNAAAYVEKAEDLKRLKTTIVALRQQSPP</sequence>
<proteinExistence type="predicted"/>
<dbReference type="KEGG" id="dao:Desac_2389"/>
<dbReference type="PROSITE" id="PS50110">
    <property type="entry name" value="RESPONSE_REGULATORY"/>
    <property type="match status" value="1"/>
</dbReference>
<dbReference type="GO" id="GO:0000160">
    <property type="term" value="P:phosphorelay signal transduction system"/>
    <property type="evidence" value="ECO:0007669"/>
    <property type="project" value="InterPro"/>
</dbReference>
<dbReference type="Pfam" id="PF00072">
    <property type="entry name" value="Response_reg"/>
    <property type="match status" value="1"/>
</dbReference>
<dbReference type="SMART" id="SM00448">
    <property type="entry name" value="REC"/>
    <property type="match status" value="1"/>
</dbReference>
<dbReference type="SUPFAM" id="SSF52172">
    <property type="entry name" value="CheY-like"/>
    <property type="match status" value="1"/>
</dbReference>
<accession>F2NFU1</accession>
<dbReference type="STRING" id="880072.Desac_2389"/>
<feature type="modified residue" description="4-aspartylphosphate" evidence="1">
    <location>
        <position position="57"/>
    </location>
</feature>
<dbReference type="HOGENOM" id="CLU_000445_69_8_7"/>
<dbReference type="EMBL" id="CP002629">
    <property type="protein sequence ID" value="AEB10210.1"/>
    <property type="molecule type" value="Genomic_DNA"/>
</dbReference>
<organism evidence="3 4">
    <name type="scientific">Desulfobacca acetoxidans (strain ATCC 700848 / DSM 11109 / ASRB2)</name>
    <dbReference type="NCBI Taxonomy" id="880072"/>
    <lineage>
        <taxon>Bacteria</taxon>
        <taxon>Pseudomonadati</taxon>
        <taxon>Thermodesulfobacteriota</taxon>
        <taxon>Desulfobaccia</taxon>
        <taxon>Desulfobaccales</taxon>
        <taxon>Desulfobaccaceae</taxon>
        <taxon>Desulfobacca</taxon>
    </lineage>
</organism>
<feature type="domain" description="Response regulatory" evidence="2">
    <location>
        <begin position="7"/>
        <end position="120"/>
    </location>
</feature>
<keyword evidence="4" id="KW-1185">Reference proteome</keyword>
<name>F2NFU1_DESAR</name>
<dbReference type="InterPro" id="IPR011006">
    <property type="entry name" value="CheY-like_superfamily"/>
</dbReference>
<reference evidence="4" key="2">
    <citation type="submission" date="2011-03" db="EMBL/GenBank/DDBJ databases">
        <title>The complete genome of Desulfobacca acetoxidans DSM 11109.</title>
        <authorList>
            <consortium name="US DOE Joint Genome Institute (JGI-PGF)"/>
            <person name="Lucas S."/>
            <person name="Copeland A."/>
            <person name="Lapidus A."/>
            <person name="Bruce D."/>
            <person name="Goodwin L."/>
            <person name="Pitluck S."/>
            <person name="Peters L."/>
            <person name="Kyrpides N."/>
            <person name="Mavromatis K."/>
            <person name="Ivanova N."/>
            <person name="Ovchinnikova G."/>
            <person name="Teshima H."/>
            <person name="Detter J.C."/>
            <person name="Han C."/>
            <person name="Land M."/>
            <person name="Hauser L."/>
            <person name="Markowitz V."/>
            <person name="Cheng J.-F."/>
            <person name="Hugenholtz P."/>
            <person name="Woyke T."/>
            <person name="Wu D."/>
            <person name="Spring S."/>
            <person name="Schueler E."/>
            <person name="Brambilla E."/>
            <person name="Klenk H.-P."/>
            <person name="Eisen J.A."/>
        </authorList>
    </citation>
    <scope>NUCLEOTIDE SEQUENCE [LARGE SCALE GENOMIC DNA]</scope>
    <source>
        <strain evidence="4">ATCC 700848 / DSM 11109 / ASRB2</strain>
    </source>
</reference>